<evidence type="ECO:0000256" key="6">
    <source>
        <dbReference type="SAM" id="Phobius"/>
    </source>
</evidence>
<protein>
    <submittedName>
        <fullName evidence="8">MFS general substrate transporter</fullName>
    </submittedName>
</protein>
<gene>
    <name evidence="8" type="ORF">HD556DRAFT_1389121</name>
</gene>
<evidence type="ECO:0000313" key="9">
    <source>
        <dbReference type="Proteomes" id="UP000719766"/>
    </source>
</evidence>
<dbReference type="AlphaFoldDB" id="A0A9P7DF15"/>
<keyword evidence="5 6" id="KW-0472">Membrane</keyword>
<dbReference type="FunFam" id="1.20.1250.20:FF:000013">
    <property type="entry name" value="MFS general substrate transporter"/>
    <property type="match status" value="1"/>
</dbReference>
<evidence type="ECO:0000256" key="3">
    <source>
        <dbReference type="ARBA" id="ARBA00022692"/>
    </source>
</evidence>
<dbReference type="PROSITE" id="PS50850">
    <property type="entry name" value="MFS"/>
    <property type="match status" value="1"/>
</dbReference>
<feature type="transmembrane region" description="Helical" evidence="6">
    <location>
        <begin position="324"/>
        <end position="344"/>
    </location>
</feature>
<feature type="transmembrane region" description="Helical" evidence="6">
    <location>
        <begin position="351"/>
        <end position="369"/>
    </location>
</feature>
<dbReference type="Gene3D" id="1.20.1250.20">
    <property type="entry name" value="MFS general substrate transporter like domains"/>
    <property type="match status" value="2"/>
</dbReference>
<feature type="transmembrane region" description="Helical" evidence="6">
    <location>
        <begin position="410"/>
        <end position="432"/>
    </location>
</feature>
<dbReference type="OrthoDB" id="2962993at2759"/>
<dbReference type="InterPro" id="IPR036259">
    <property type="entry name" value="MFS_trans_sf"/>
</dbReference>
<evidence type="ECO:0000256" key="5">
    <source>
        <dbReference type="ARBA" id="ARBA00023136"/>
    </source>
</evidence>
<feature type="transmembrane region" description="Helical" evidence="6">
    <location>
        <begin position="185"/>
        <end position="206"/>
    </location>
</feature>
<dbReference type="GO" id="GO:0022857">
    <property type="term" value="F:transmembrane transporter activity"/>
    <property type="evidence" value="ECO:0007669"/>
    <property type="project" value="InterPro"/>
</dbReference>
<proteinExistence type="predicted"/>
<reference evidence="8" key="1">
    <citation type="journal article" date="2020" name="New Phytol.">
        <title>Comparative genomics reveals dynamic genome evolution in host specialist ectomycorrhizal fungi.</title>
        <authorList>
            <person name="Lofgren L.A."/>
            <person name="Nguyen N.H."/>
            <person name="Vilgalys R."/>
            <person name="Ruytinx J."/>
            <person name="Liao H.L."/>
            <person name="Branco S."/>
            <person name="Kuo A."/>
            <person name="LaButti K."/>
            <person name="Lipzen A."/>
            <person name="Andreopoulos W."/>
            <person name="Pangilinan J."/>
            <person name="Riley R."/>
            <person name="Hundley H."/>
            <person name="Na H."/>
            <person name="Barry K."/>
            <person name="Grigoriev I.V."/>
            <person name="Stajich J.E."/>
            <person name="Kennedy P.G."/>
        </authorList>
    </citation>
    <scope>NUCLEOTIDE SEQUENCE</scope>
    <source>
        <strain evidence="8">S12</strain>
    </source>
</reference>
<organism evidence="8 9">
    <name type="scientific">Suillus plorans</name>
    <dbReference type="NCBI Taxonomy" id="116603"/>
    <lineage>
        <taxon>Eukaryota</taxon>
        <taxon>Fungi</taxon>
        <taxon>Dikarya</taxon>
        <taxon>Basidiomycota</taxon>
        <taxon>Agaricomycotina</taxon>
        <taxon>Agaricomycetes</taxon>
        <taxon>Agaricomycetidae</taxon>
        <taxon>Boletales</taxon>
        <taxon>Suillineae</taxon>
        <taxon>Suillaceae</taxon>
        <taxon>Suillus</taxon>
    </lineage>
</organism>
<dbReference type="PANTHER" id="PTHR43791">
    <property type="entry name" value="PERMEASE-RELATED"/>
    <property type="match status" value="1"/>
</dbReference>
<dbReference type="InterPro" id="IPR020846">
    <property type="entry name" value="MFS_dom"/>
</dbReference>
<feature type="transmembrane region" description="Helical" evidence="6">
    <location>
        <begin position="438"/>
        <end position="460"/>
    </location>
</feature>
<accession>A0A9P7DF15</accession>
<evidence type="ECO:0000313" key="8">
    <source>
        <dbReference type="EMBL" id="KAG1790813.1"/>
    </source>
</evidence>
<feature type="domain" description="Major facilitator superfamily (MFS) profile" evidence="7">
    <location>
        <begin position="59"/>
        <end position="500"/>
    </location>
</feature>
<comment type="caution">
    <text evidence="8">The sequence shown here is derived from an EMBL/GenBank/DDBJ whole genome shotgun (WGS) entry which is preliminary data.</text>
</comment>
<evidence type="ECO:0000256" key="2">
    <source>
        <dbReference type="ARBA" id="ARBA00022448"/>
    </source>
</evidence>
<feature type="transmembrane region" description="Helical" evidence="6">
    <location>
        <begin position="126"/>
        <end position="147"/>
    </location>
</feature>
<dbReference type="EMBL" id="JABBWE010000047">
    <property type="protein sequence ID" value="KAG1790813.1"/>
    <property type="molecule type" value="Genomic_DNA"/>
</dbReference>
<feature type="transmembrane region" description="Helical" evidence="6">
    <location>
        <begin position="92"/>
        <end position="114"/>
    </location>
</feature>
<feature type="transmembrane region" description="Helical" evidence="6">
    <location>
        <begin position="375"/>
        <end position="398"/>
    </location>
</feature>
<dbReference type="SUPFAM" id="SSF103473">
    <property type="entry name" value="MFS general substrate transporter"/>
    <property type="match status" value="1"/>
</dbReference>
<dbReference type="Proteomes" id="UP000719766">
    <property type="component" value="Unassembled WGS sequence"/>
</dbReference>
<feature type="transmembrane region" description="Helical" evidence="6">
    <location>
        <begin position="218"/>
        <end position="240"/>
    </location>
</feature>
<keyword evidence="3 6" id="KW-0812">Transmembrane</keyword>
<dbReference type="GeneID" id="64597267"/>
<feature type="transmembrane region" description="Helical" evidence="6">
    <location>
        <begin position="291"/>
        <end position="312"/>
    </location>
</feature>
<dbReference type="Pfam" id="PF07690">
    <property type="entry name" value="MFS_1"/>
    <property type="match status" value="1"/>
</dbReference>
<comment type="subcellular location">
    <subcellularLocation>
        <location evidence="1">Membrane</location>
        <topology evidence="1">Multi-pass membrane protein</topology>
    </subcellularLocation>
</comment>
<keyword evidence="9" id="KW-1185">Reference proteome</keyword>
<name>A0A9P7DF15_9AGAM</name>
<keyword evidence="2" id="KW-0813">Transport</keyword>
<keyword evidence="4 6" id="KW-1133">Transmembrane helix</keyword>
<dbReference type="InterPro" id="IPR011701">
    <property type="entry name" value="MFS"/>
</dbReference>
<evidence type="ECO:0000256" key="1">
    <source>
        <dbReference type="ARBA" id="ARBA00004141"/>
    </source>
</evidence>
<dbReference type="FunFam" id="1.20.1250.20:FF:000034">
    <property type="entry name" value="MFS general substrate transporter"/>
    <property type="match status" value="1"/>
</dbReference>
<dbReference type="GO" id="GO:0016020">
    <property type="term" value="C:membrane"/>
    <property type="evidence" value="ECO:0007669"/>
    <property type="project" value="UniProtKB-SubCell"/>
</dbReference>
<evidence type="ECO:0000256" key="4">
    <source>
        <dbReference type="ARBA" id="ARBA00022989"/>
    </source>
</evidence>
<evidence type="ECO:0000259" key="7">
    <source>
        <dbReference type="PROSITE" id="PS50850"/>
    </source>
</evidence>
<dbReference type="PANTHER" id="PTHR43791:SF19">
    <property type="entry name" value="TRANSPORTER, PUTATIVE (AFU_ORTHOLOGUE AFUA_1G01812)-RELATED"/>
    <property type="match status" value="1"/>
</dbReference>
<sequence>MSSHSFNQSFLSITLTQGSTDSLHKSGIATVLHIEEKQIAEELNPGERARILRKLDWHLLPFVSLLYMLSFLDRANVGNAKVAGMSKDLNLIGLRYNIAAAVFFILYSFAEVPSNIALKLFRPSRWIPIIMLAWGLVMTLMCLVDSFRSLVVARMFLGLTEAGLFPGVTYYISLWYPRSEQSKRIAIFFSAATVAGAFGGLLAYGIEHLEGIGGLHGWQWIFLLEGAATLFVACLSFFFMHDYPETATFLTETERAYVIDMLKQDANNLATHYHIRFVLQAMKDYKTYIQVFIYMGLLVPVYAIALFTPTIINELGYSTTHAQLLSAPPFLAGCFATILVGIYSDKYQIRGPFIIGGACVSIVGYILLYCDGPAGMSYTGACLAAIGVYPTIAVDLAWAGSNAGGDLKRGVVIAMVIGLGNLGGICSSFVYIDPPNFHIGHGTIMGFLCLSISLSLFAMWDCSRLNKNKEAQCQAEGLTDSRKNEFRDMGDASPLFRYAI</sequence>
<dbReference type="RefSeq" id="XP_041157746.1">
    <property type="nucleotide sequence ID" value="XM_041303503.1"/>
</dbReference>